<protein>
    <recommendedName>
        <fullName evidence="14">G-protein coupled receptors family 1 profile domain-containing protein</fullName>
    </recommendedName>
</protein>
<dbReference type="GO" id="GO:0016020">
    <property type="term" value="C:membrane"/>
    <property type="evidence" value="ECO:0007669"/>
    <property type="project" value="UniProtKB-SubCell"/>
</dbReference>
<evidence type="ECO:0000256" key="9">
    <source>
        <dbReference type="ARBA" id="ARBA00023136"/>
    </source>
</evidence>
<sequence>MFVHEHWQKFLPINPHWLYFVASVNSIIGLIGFLLNFLVIHYLLKVYRTKRREKLYFLVNLAIADIVKVSINIPMNVISGYNGKWMFGKIGCSIYGIAGGLFGFISITTLAFMSFERYMIVQNPLNTIKLGKKFRLNCILITWIYSAFFIIIELFSKNGFILEGVLISCSFDYLSRDRNSRLTMLIMSIGGFVLPFFVIMVFYFLTKKALKSRGKYFYKRRVSLSTTLPKVPNDQKKIELGTSNIRYSQRYCIRRNCVIISDKLFEMKQNQLYLIEKCNYSSFLRRDTLVLKKIILCVLFFVLSWMPYALVTQYAQYGNNINWFLTPKTIWFPTILAKTSSIYNPIIYTQLEVLKLEYKLYLPDMEKIL</sequence>
<feature type="transmembrane region" description="Helical" evidence="13">
    <location>
        <begin position="136"/>
        <end position="156"/>
    </location>
</feature>
<keyword evidence="10 12" id="KW-0675">Receptor</keyword>
<dbReference type="SUPFAM" id="SSF81321">
    <property type="entry name" value="Family A G protein-coupled receptor-like"/>
    <property type="match status" value="1"/>
</dbReference>
<dbReference type="InterPro" id="IPR027430">
    <property type="entry name" value="Retinal_BS"/>
</dbReference>
<dbReference type="Gene3D" id="1.20.1070.10">
    <property type="entry name" value="Rhodopsin 7-helix transmembrane proteins"/>
    <property type="match status" value="1"/>
</dbReference>
<evidence type="ECO:0000256" key="7">
    <source>
        <dbReference type="ARBA" id="ARBA00022991"/>
    </source>
</evidence>
<dbReference type="OrthoDB" id="10044919at2759"/>
<evidence type="ECO:0000256" key="3">
    <source>
        <dbReference type="ARBA" id="ARBA00022606"/>
    </source>
</evidence>
<feature type="transmembrane region" description="Helical" evidence="13">
    <location>
        <begin position="17"/>
        <end position="43"/>
    </location>
</feature>
<organism evidence="15 16">
    <name type="scientific">Brachionus calyciflorus</name>
    <dbReference type="NCBI Taxonomy" id="104777"/>
    <lineage>
        <taxon>Eukaryota</taxon>
        <taxon>Metazoa</taxon>
        <taxon>Spiralia</taxon>
        <taxon>Gnathifera</taxon>
        <taxon>Rotifera</taxon>
        <taxon>Eurotatoria</taxon>
        <taxon>Monogononta</taxon>
        <taxon>Pseudotrocha</taxon>
        <taxon>Ploima</taxon>
        <taxon>Brachionidae</taxon>
        <taxon>Brachionus</taxon>
    </lineage>
</organism>
<dbReference type="PROSITE" id="PS00238">
    <property type="entry name" value="OPSIN"/>
    <property type="match status" value="1"/>
</dbReference>
<keyword evidence="11 12" id="KW-0807">Transducer</keyword>
<keyword evidence="9 13" id="KW-0472">Membrane</keyword>
<comment type="caution">
    <text evidence="15">The sequence shown here is derived from an EMBL/GenBank/DDBJ whole genome shotgun (WGS) entry which is preliminary data.</text>
</comment>
<evidence type="ECO:0000256" key="5">
    <source>
        <dbReference type="ARBA" id="ARBA00022925"/>
    </source>
</evidence>
<evidence type="ECO:0000256" key="11">
    <source>
        <dbReference type="ARBA" id="ARBA00023224"/>
    </source>
</evidence>
<dbReference type="GO" id="GO:0004930">
    <property type="term" value="F:G protein-coupled receptor activity"/>
    <property type="evidence" value="ECO:0007669"/>
    <property type="project" value="UniProtKB-KW"/>
</dbReference>
<keyword evidence="16" id="KW-1185">Reference proteome</keyword>
<dbReference type="InterPro" id="IPR000276">
    <property type="entry name" value="GPCR_Rhodpsn"/>
</dbReference>
<reference evidence="15" key="1">
    <citation type="submission" date="2021-02" db="EMBL/GenBank/DDBJ databases">
        <authorList>
            <person name="Nowell W R."/>
        </authorList>
    </citation>
    <scope>NUCLEOTIDE SEQUENCE</scope>
    <source>
        <strain evidence="15">Ploen Becks lab</strain>
    </source>
</reference>
<dbReference type="InterPro" id="IPR050125">
    <property type="entry name" value="GPCR_opsins"/>
</dbReference>
<keyword evidence="7" id="KW-0157">Chromophore</keyword>
<feature type="transmembrane region" description="Helical" evidence="13">
    <location>
        <begin position="55"/>
        <end position="73"/>
    </location>
</feature>
<feature type="transmembrane region" description="Helical" evidence="13">
    <location>
        <begin position="93"/>
        <end position="115"/>
    </location>
</feature>
<dbReference type="Pfam" id="PF00001">
    <property type="entry name" value="7tm_1"/>
    <property type="match status" value="1"/>
</dbReference>
<keyword evidence="4 12" id="KW-0812">Transmembrane</keyword>
<feature type="domain" description="G-protein coupled receptors family 1 profile" evidence="14">
    <location>
        <begin position="35"/>
        <end position="348"/>
    </location>
</feature>
<dbReference type="EMBL" id="CAJNOC010001304">
    <property type="protein sequence ID" value="CAF0853033.1"/>
    <property type="molecule type" value="Genomic_DNA"/>
</dbReference>
<feature type="transmembrane region" description="Helical" evidence="13">
    <location>
        <begin position="182"/>
        <end position="205"/>
    </location>
</feature>
<keyword evidence="6 13" id="KW-1133">Transmembrane helix</keyword>
<evidence type="ECO:0000256" key="13">
    <source>
        <dbReference type="SAM" id="Phobius"/>
    </source>
</evidence>
<keyword evidence="3" id="KW-0716">Sensory transduction</keyword>
<evidence type="ECO:0000313" key="16">
    <source>
        <dbReference type="Proteomes" id="UP000663879"/>
    </source>
</evidence>
<dbReference type="AlphaFoldDB" id="A0A813W6C0"/>
<dbReference type="GO" id="GO:0009881">
    <property type="term" value="F:photoreceptor activity"/>
    <property type="evidence" value="ECO:0007669"/>
    <property type="project" value="UniProtKB-KW"/>
</dbReference>
<evidence type="ECO:0000256" key="2">
    <source>
        <dbReference type="ARBA" id="ARBA00022543"/>
    </source>
</evidence>
<feature type="transmembrane region" description="Helical" evidence="13">
    <location>
        <begin position="294"/>
        <end position="315"/>
    </location>
</feature>
<evidence type="ECO:0000256" key="4">
    <source>
        <dbReference type="ARBA" id="ARBA00022692"/>
    </source>
</evidence>
<proteinExistence type="inferred from homology"/>
<dbReference type="GO" id="GO:0007602">
    <property type="term" value="P:phototransduction"/>
    <property type="evidence" value="ECO:0007669"/>
    <property type="project" value="UniProtKB-KW"/>
</dbReference>
<comment type="similarity">
    <text evidence="12">Belongs to the G-protein coupled receptor 1 family.</text>
</comment>
<name>A0A813W6C0_9BILA</name>
<comment type="subcellular location">
    <subcellularLocation>
        <location evidence="1">Membrane</location>
        <topology evidence="1">Multi-pass membrane protein</topology>
    </subcellularLocation>
</comment>
<evidence type="ECO:0000256" key="12">
    <source>
        <dbReference type="RuleBase" id="RU000688"/>
    </source>
</evidence>
<evidence type="ECO:0000259" key="14">
    <source>
        <dbReference type="PROSITE" id="PS50262"/>
    </source>
</evidence>
<accession>A0A813W6C0</accession>
<evidence type="ECO:0000256" key="1">
    <source>
        <dbReference type="ARBA" id="ARBA00004141"/>
    </source>
</evidence>
<gene>
    <name evidence="15" type="ORF">OXX778_LOCUS9050</name>
</gene>
<evidence type="ECO:0000313" key="15">
    <source>
        <dbReference type="EMBL" id="CAF0853033.1"/>
    </source>
</evidence>
<dbReference type="PANTHER" id="PTHR24240">
    <property type="entry name" value="OPSIN"/>
    <property type="match status" value="1"/>
</dbReference>
<keyword evidence="2" id="KW-0600">Photoreceptor protein</keyword>
<dbReference type="InterPro" id="IPR017452">
    <property type="entry name" value="GPCR_Rhodpsn_7TM"/>
</dbReference>
<evidence type="ECO:0000256" key="10">
    <source>
        <dbReference type="ARBA" id="ARBA00023170"/>
    </source>
</evidence>
<dbReference type="PROSITE" id="PS50262">
    <property type="entry name" value="G_PROTEIN_RECEP_F1_2"/>
    <property type="match status" value="1"/>
</dbReference>
<keyword evidence="8 12" id="KW-0297">G-protein coupled receptor</keyword>
<dbReference type="Proteomes" id="UP000663879">
    <property type="component" value="Unassembled WGS sequence"/>
</dbReference>
<evidence type="ECO:0000256" key="6">
    <source>
        <dbReference type="ARBA" id="ARBA00022989"/>
    </source>
</evidence>
<evidence type="ECO:0000256" key="8">
    <source>
        <dbReference type="ARBA" id="ARBA00023040"/>
    </source>
</evidence>
<keyword evidence="5" id="KW-0681">Retinal protein</keyword>
<dbReference type="PRINTS" id="PR00237">
    <property type="entry name" value="GPCRRHODOPSN"/>
</dbReference>
<dbReference type="PROSITE" id="PS00237">
    <property type="entry name" value="G_PROTEIN_RECEP_F1_1"/>
    <property type="match status" value="1"/>
</dbReference>